<accession>A0A8S1EG69</accession>
<dbReference type="InterPro" id="IPR007284">
    <property type="entry name" value="Ground-like_dom"/>
</dbReference>
<dbReference type="EMBL" id="CADEPM010000003">
    <property type="protein sequence ID" value="CAB3402704.1"/>
    <property type="molecule type" value="Genomic_DNA"/>
</dbReference>
<evidence type="ECO:0000313" key="4">
    <source>
        <dbReference type="Proteomes" id="UP000494206"/>
    </source>
</evidence>
<keyword evidence="4" id="KW-1185">Reference proteome</keyword>
<name>A0A8S1EG69_9PELO</name>
<dbReference type="Pfam" id="PF04155">
    <property type="entry name" value="Ground-like"/>
    <property type="match status" value="1"/>
</dbReference>
<feature type="domain" description="Ground-like" evidence="2">
    <location>
        <begin position="86"/>
        <end position="151"/>
    </location>
</feature>
<comment type="caution">
    <text evidence="3">The sequence shown here is derived from an EMBL/GenBank/DDBJ whole genome shotgun (WGS) entry which is preliminary data.</text>
</comment>
<dbReference type="Proteomes" id="UP000494206">
    <property type="component" value="Unassembled WGS sequence"/>
</dbReference>
<feature type="chain" id="PRO_5035730855" description="Ground-like domain-containing protein" evidence="1">
    <location>
        <begin position="19"/>
        <end position="159"/>
    </location>
</feature>
<dbReference type="OrthoDB" id="5861501at2759"/>
<feature type="signal peptide" evidence="1">
    <location>
        <begin position="1"/>
        <end position="18"/>
    </location>
</feature>
<gene>
    <name evidence="3" type="ORF">CBOVIS_LOCUS5287</name>
</gene>
<reference evidence="3 4" key="1">
    <citation type="submission" date="2020-04" db="EMBL/GenBank/DDBJ databases">
        <authorList>
            <person name="Laetsch R D."/>
            <person name="Stevens L."/>
            <person name="Kumar S."/>
            <person name="Blaxter L. M."/>
        </authorList>
    </citation>
    <scope>NUCLEOTIDE SEQUENCE [LARGE SCALE GENOMIC DNA]</scope>
</reference>
<sequence length="159" mass="16926">MFLTFVLASVFLFIPSDSFLFPTGGGGGGGGCGCGCPPPPPPPQPCCPPPQPCCGRKRRKRFTRSLADKSNAPHQGSINLNTSILCNIPKLRDVVEKSMRESAQESLDSLKSSIDTSAFLILCSSGNIDFVAPTGSQFCGAQTTTHYCQVFSISTFEEN</sequence>
<keyword evidence="1" id="KW-0732">Signal</keyword>
<protein>
    <recommendedName>
        <fullName evidence="2">Ground-like domain-containing protein</fullName>
    </recommendedName>
</protein>
<dbReference type="AlphaFoldDB" id="A0A8S1EG69"/>
<proteinExistence type="predicted"/>
<evidence type="ECO:0000256" key="1">
    <source>
        <dbReference type="SAM" id="SignalP"/>
    </source>
</evidence>
<organism evidence="3 4">
    <name type="scientific">Caenorhabditis bovis</name>
    <dbReference type="NCBI Taxonomy" id="2654633"/>
    <lineage>
        <taxon>Eukaryota</taxon>
        <taxon>Metazoa</taxon>
        <taxon>Ecdysozoa</taxon>
        <taxon>Nematoda</taxon>
        <taxon>Chromadorea</taxon>
        <taxon>Rhabditida</taxon>
        <taxon>Rhabditina</taxon>
        <taxon>Rhabditomorpha</taxon>
        <taxon>Rhabditoidea</taxon>
        <taxon>Rhabditidae</taxon>
        <taxon>Peloderinae</taxon>
        <taxon>Caenorhabditis</taxon>
    </lineage>
</organism>
<evidence type="ECO:0000313" key="3">
    <source>
        <dbReference type="EMBL" id="CAB3402704.1"/>
    </source>
</evidence>
<evidence type="ECO:0000259" key="2">
    <source>
        <dbReference type="Pfam" id="PF04155"/>
    </source>
</evidence>